<protein>
    <submittedName>
        <fullName evidence="1">Uncharacterized protein</fullName>
    </submittedName>
</protein>
<organism evidence="1 2">
    <name type="scientific">Zancudomyces culisetae</name>
    <name type="common">Gut fungus</name>
    <name type="synonym">Smittium culisetae</name>
    <dbReference type="NCBI Taxonomy" id="1213189"/>
    <lineage>
        <taxon>Eukaryota</taxon>
        <taxon>Fungi</taxon>
        <taxon>Fungi incertae sedis</taxon>
        <taxon>Zoopagomycota</taxon>
        <taxon>Kickxellomycotina</taxon>
        <taxon>Harpellomycetes</taxon>
        <taxon>Harpellales</taxon>
        <taxon>Legeriomycetaceae</taxon>
        <taxon>Zancudomyces</taxon>
    </lineage>
</organism>
<name>A0A1R1PVG1_ZANCU</name>
<evidence type="ECO:0000313" key="1">
    <source>
        <dbReference type="EMBL" id="OMH84938.1"/>
    </source>
</evidence>
<evidence type="ECO:0000313" key="2">
    <source>
        <dbReference type="Proteomes" id="UP000188320"/>
    </source>
</evidence>
<dbReference type="AlphaFoldDB" id="A0A1R1PVG1"/>
<reference evidence="2" key="1">
    <citation type="submission" date="2017-01" db="EMBL/GenBank/DDBJ databases">
        <authorList>
            <person name="Wang Y."/>
            <person name="White M."/>
            <person name="Kvist S."/>
            <person name="Moncalvo J.-M."/>
        </authorList>
    </citation>
    <scope>NUCLEOTIDE SEQUENCE [LARGE SCALE GENOMIC DNA]</scope>
    <source>
        <strain evidence="2">COL-18-3</strain>
    </source>
</reference>
<comment type="caution">
    <text evidence="1">The sequence shown here is derived from an EMBL/GenBank/DDBJ whole genome shotgun (WGS) entry which is preliminary data.</text>
</comment>
<keyword evidence="2" id="KW-1185">Reference proteome</keyword>
<accession>A0A1R1PVG1</accession>
<gene>
    <name evidence="1" type="ORF">AX774_g1528</name>
</gene>
<proteinExistence type="predicted"/>
<dbReference type="Proteomes" id="UP000188320">
    <property type="component" value="Unassembled WGS sequence"/>
</dbReference>
<dbReference type="EMBL" id="LSSK01000129">
    <property type="protein sequence ID" value="OMH84938.1"/>
    <property type="molecule type" value="Genomic_DNA"/>
</dbReference>
<sequence>MDPEHIESDKLLKCIFVSRQMLKITHSTISCLEISLNEFEASQQGHIKNLIGNGKEVCTKINNLVPKLEASVNYDGTANLHAIEKPFNWGYNTEKSTLSDEETNNKTTSTDEEKRNIFIINDAKYLINSAITWLKDCLSLFSNKLAIVEKDDNEVNVKLGMLEGMDYPTGENSQQSNNNIKEILIKLYFAMIEGESLVKEFSAINRTKILPPSSFTRGSETDGKAVGINKPTSTTEVASDTVNMSMETSQILPSIEEEKSRTQLKLDTKNLDIEIGTKEVVKKKLQSGTKTSKENVILQKINENIQKTLESSNIFIASLEEVFREVQPTVNISVPDSNVEYFDMHRDEFSRKIGSINLNAENNASGLLFLSNQLPLPKDKDFRTCLAEFKKSCSYISGVMEFKSFYDFYAKKNYDFILACIEKAIENFISLSKALLRCGLLPKMDKRSISAYKQLVTSTKTLSVALSQLS</sequence>